<comment type="catalytic activity">
    <reaction evidence="6">
        <text>D-5-isobutylhydantoin = L-5-isobutylhydantoin</text>
        <dbReference type="Rhea" id="RHEA:84231"/>
        <dbReference type="ChEBI" id="CHEBI:233609"/>
        <dbReference type="ChEBI" id="CHEBI:233610"/>
    </reaction>
</comment>
<evidence type="ECO:0000256" key="3">
    <source>
        <dbReference type="ARBA" id="ARBA00066406"/>
    </source>
</evidence>
<comment type="catalytic activity">
    <reaction evidence="2">
        <text>a D-5-monosubstituted hydantoin = a L-5-monosubstituted hydantoin</text>
        <dbReference type="Rhea" id="RHEA:46624"/>
        <dbReference type="ChEBI" id="CHEBI:86339"/>
        <dbReference type="ChEBI" id="CHEBI:86340"/>
        <dbReference type="EC" id="5.1.99.5"/>
    </reaction>
</comment>
<dbReference type="InterPro" id="IPR015942">
    <property type="entry name" value="Asp/Glu/hydantoin_racemase"/>
</dbReference>
<evidence type="ECO:0000256" key="4">
    <source>
        <dbReference type="ARBA" id="ARBA00067972"/>
    </source>
</evidence>
<dbReference type="Gene3D" id="3.40.50.12500">
    <property type="match status" value="1"/>
</dbReference>
<evidence type="ECO:0000313" key="7">
    <source>
        <dbReference type="EMBL" id="OWJ68180.1"/>
    </source>
</evidence>
<reference evidence="8" key="1">
    <citation type="submission" date="2017-05" db="EMBL/GenBank/DDBJ databases">
        <authorList>
            <person name="Macchi M."/>
            <person name="Festa S."/>
            <person name="Coppotelli B.M."/>
            <person name="Morelli I.S."/>
        </authorList>
    </citation>
    <scope>NUCLEOTIDE SEQUENCE [LARGE SCALE GENOMIC DNA]</scope>
    <source>
        <strain evidence="8">I</strain>
    </source>
</reference>
<evidence type="ECO:0000256" key="6">
    <source>
        <dbReference type="ARBA" id="ARBA00093234"/>
    </source>
</evidence>
<dbReference type="Pfam" id="PF01177">
    <property type="entry name" value="Asp_Glu_race"/>
    <property type="match status" value="1"/>
</dbReference>
<organism evidence="7 8">
    <name type="scientific">Inquilinus limosus</name>
    <dbReference type="NCBI Taxonomy" id="171674"/>
    <lineage>
        <taxon>Bacteria</taxon>
        <taxon>Pseudomonadati</taxon>
        <taxon>Pseudomonadota</taxon>
        <taxon>Alphaproteobacteria</taxon>
        <taxon>Rhodospirillales</taxon>
        <taxon>Rhodospirillaceae</taxon>
        <taxon>Inquilinus</taxon>
    </lineage>
</organism>
<comment type="catalytic activity">
    <reaction evidence="5">
        <text>D-5-benzylhydantoin = L-5-benzylhydantoin</text>
        <dbReference type="Rhea" id="RHEA:83991"/>
        <dbReference type="ChEBI" id="CHEBI:176864"/>
        <dbReference type="ChEBI" id="CHEBI:233540"/>
    </reaction>
</comment>
<name>A0A211ZSE1_9PROT</name>
<dbReference type="EC" id="5.1.99.5" evidence="3"/>
<sequence>MHIRLINPNSTASMTAQALESALRVAQPGTRVTAVNPAGTPVSIEGGADEAMAVPAMLSEIRIGESEGVDAYVIACFDDPGLHAAREVAAGPVIGICQAAVQVAMTIARRFSVVTTLPRSVPIIEDIVRAYGAGHHCRAVRSINLPVLGLEEEPELAERLLVDEIGRARREDRAEAIILGCAGMSRLCERLTAATGVPVIDGVTAALKFAEALVGAGYATSKVNAYDYPRQKGAAPVARMAVADQPALPR</sequence>
<dbReference type="EMBL" id="NHON01000007">
    <property type="protein sequence ID" value="OWJ68180.1"/>
    <property type="molecule type" value="Genomic_DNA"/>
</dbReference>
<evidence type="ECO:0000256" key="5">
    <source>
        <dbReference type="ARBA" id="ARBA00093199"/>
    </source>
</evidence>
<proteinExistence type="inferred from homology"/>
<evidence type="ECO:0000313" key="8">
    <source>
        <dbReference type="Proteomes" id="UP000196655"/>
    </source>
</evidence>
<dbReference type="FunFam" id="3.40.50.12500:FF:000001">
    <property type="entry name" value="Putative hydantoin racemase"/>
    <property type="match status" value="1"/>
</dbReference>
<dbReference type="PANTHER" id="PTHR28047:SF5">
    <property type="entry name" value="PROTEIN DCG1"/>
    <property type="match status" value="1"/>
</dbReference>
<protein>
    <recommendedName>
        <fullName evidence="4">Hydantoin racemase</fullName>
        <ecNumber evidence="3">5.1.99.5</ecNumber>
    </recommendedName>
</protein>
<comment type="similarity">
    <text evidence="1">Belongs to the HyuE racemase family.</text>
</comment>
<comment type="caution">
    <text evidence="7">The sequence shown here is derived from an EMBL/GenBank/DDBJ whole genome shotgun (WGS) entry which is preliminary data.</text>
</comment>
<dbReference type="AlphaFoldDB" id="A0A211ZSE1"/>
<dbReference type="GO" id="GO:0047661">
    <property type="term" value="F:amino-acid racemase activity"/>
    <property type="evidence" value="ECO:0007669"/>
    <property type="project" value="InterPro"/>
</dbReference>
<dbReference type="PANTHER" id="PTHR28047">
    <property type="entry name" value="PROTEIN DCG1"/>
    <property type="match status" value="1"/>
</dbReference>
<dbReference type="InterPro" id="IPR053714">
    <property type="entry name" value="Iso_Racemase_Enz_sf"/>
</dbReference>
<dbReference type="GO" id="GO:0036348">
    <property type="term" value="F:hydantoin racemase activity"/>
    <property type="evidence" value="ECO:0007669"/>
    <property type="project" value="UniProtKB-EC"/>
</dbReference>
<evidence type="ECO:0000256" key="2">
    <source>
        <dbReference type="ARBA" id="ARBA00051635"/>
    </source>
</evidence>
<dbReference type="OrthoDB" id="9791723at2"/>
<accession>A0A211ZSE1</accession>
<dbReference type="Proteomes" id="UP000196655">
    <property type="component" value="Unassembled WGS sequence"/>
</dbReference>
<gene>
    <name evidence="7" type="ORF">BWR60_05770</name>
</gene>
<evidence type="ECO:0000256" key="1">
    <source>
        <dbReference type="ARBA" id="ARBA00038414"/>
    </source>
</evidence>
<dbReference type="InterPro" id="IPR052186">
    <property type="entry name" value="Hydantoin_racemase-like"/>
</dbReference>
<keyword evidence="8" id="KW-1185">Reference proteome</keyword>